<dbReference type="AlphaFoldDB" id="A0A918LYW3"/>
<name>A0A918LYW3_9ACTN</name>
<dbReference type="PANTHER" id="PTHR42059:SF1">
    <property type="entry name" value="TNT DOMAIN-CONTAINING PROTEIN"/>
    <property type="match status" value="1"/>
</dbReference>
<organism evidence="4 5">
    <name type="scientific">Streptomyces phaeofaciens</name>
    <dbReference type="NCBI Taxonomy" id="68254"/>
    <lineage>
        <taxon>Bacteria</taxon>
        <taxon>Bacillati</taxon>
        <taxon>Actinomycetota</taxon>
        <taxon>Actinomycetes</taxon>
        <taxon>Kitasatosporales</taxon>
        <taxon>Streptomycetaceae</taxon>
        <taxon>Streptomyces</taxon>
    </lineage>
</organism>
<proteinExistence type="predicted"/>
<feature type="domain" description="TNT" evidence="3">
    <location>
        <begin position="159"/>
        <end position="272"/>
    </location>
</feature>
<dbReference type="PANTHER" id="PTHR42059">
    <property type="entry name" value="TNT DOMAIN-CONTAINING PROTEIN"/>
    <property type="match status" value="1"/>
</dbReference>
<reference evidence="4" key="1">
    <citation type="journal article" date="2014" name="Int. J. Syst. Evol. Microbiol.">
        <title>Complete genome sequence of Corynebacterium casei LMG S-19264T (=DSM 44701T), isolated from a smear-ripened cheese.</title>
        <authorList>
            <consortium name="US DOE Joint Genome Institute (JGI-PGF)"/>
            <person name="Walter F."/>
            <person name="Albersmeier A."/>
            <person name="Kalinowski J."/>
            <person name="Ruckert C."/>
        </authorList>
    </citation>
    <scope>NUCLEOTIDE SEQUENCE</scope>
    <source>
        <strain evidence="4">JCM 4125</strain>
    </source>
</reference>
<dbReference type="GO" id="GO:0050135">
    <property type="term" value="F:NADP+ nucleosidase activity"/>
    <property type="evidence" value="ECO:0007669"/>
    <property type="project" value="InterPro"/>
</dbReference>
<evidence type="ECO:0000313" key="4">
    <source>
        <dbReference type="EMBL" id="GGT72611.1"/>
    </source>
</evidence>
<dbReference type="Proteomes" id="UP000646776">
    <property type="component" value="Unassembled WGS sequence"/>
</dbReference>
<keyword evidence="2" id="KW-0732">Signal</keyword>
<evidence type="ECO:0000259" key="3">
    <source>
        <dbReference type="Pfam" id="PF14021"/>
    </source>
</evidence>
<dbReference type="InterPro" id="IPR025331">
    <property type="entry name" value="TNT"/>
</dbReference>
<feature type="signal peptide" evidence="2">
    <location>
        <begin position="1"/>
        <end position="19"/>
    </location>
</feature>
<accession>A0A918LYW3</accession>
<feature type="chain" id="PRO_5037392516" description="TNT domain-containing protein" evidence="2">
    <location>
        <begin position="20"/>
        <end position="273"/>
    </location>
</feature>
<dbReference type="EMBL" id="BMSA01000019">
    <property type="protein sequence ID" value="GGT72611.1"/>
    <property type="molecule type" value="Genomic_DNA"/>
</dbReference>
<dbReference type="InterPro" id="IPR053024">
    <property type="entry name" value="Fungal_surface_NADase"/>
</dbReference>
<evidence type="ECO:0000313" key="5">
    <source>
        <dbReference type="Proteomes" id="UP000646776"/>
    </source>
</evidence>
<comment type="caution">
    <text evidence="4">The sequence shown here is derived from an EMBL/GenBank/DDBJ whole genome shotgun (WGS) entry which is preliminary data.</text>
</comment>
<keyword evidence="5" id="KW-1185">Reference proteome</keyword>
<dbReference type="RefSeq" id="WP_189714433.1">
    <property type="nucleotide sequence ID" value="NZ_BMSA01000019.1"/>
</dbReference>
<feature type="region of interest" description="Disordered" evidence="1">
    <location>
        <begin position="23"/>
        <end position="66"/>
    </location>
</feature>
<evidence type="ECO:0000256" key="2">
    <source>
        <dbReference type="SAM" id="SignalP"/>
    </source>
</evidence>
<protein>
    <recommendedName>
        <fullName evidence="3">TNT domain-containing protein</fullName>
    </recommendedName>
</protein>
<gene>
    <name evidence="4" type="ORF">GCM10010226_58280</name>
</gene>
<evidence type="ECO:0000256" key="1">
    <source>
        <dbReference type="SAM" id="MobiDB-lite"/>
    </source>
</evidence>
<sequence length="273" mass="29103">MAATAGLAGSLLLSAPASAAVDMRTSPADRSLTPAVAAPPPASDRAADGGKQGQQNRRPGADGEKTRCLGLVPSPYPYAHTEFVCNDWRFGPARLPRTGVLGGILSGYNRFGPLTPVEFLNKWWNPTGDFGQGDWKYSLVPDNGFAHDNSGNVLAAEVTLHPGQLLDRFGNEFGKFLSPAGAKYGERSIPPSGLNTEDARYPYNYHLYRVKKDTVVCAGPTAPAFEQPGQGVQYVTSVAYKTPYCPNVQPPALDVPGATVNTLVRSGNLERVN</sequence>
<dbReference type="Pfam" id="PF14021">
    <property type="entry name" value="TNT"/>
    <property type="match status" value="1"/>
</dbReference>
<reference evidence="4" key="2">
    <citation type="submission" date="2020-09" db="EMBL/GenBank/DDBJ databases">
        <authorList>
            <person name="Sun Q."/>
            <person name="Ohkuma M."/>
        </authorList>
    </citation>
    <scope>NUCLEOTIDE SEQUENCE</scope>
    <source>
        <strain evidence="4">JCM 4125</strain>
    </source>
</reference>